<reference evidence="1 2" key="1">
    <citation type="submission" date="2014-04" db="EMBL/GenBank/DDBJ databases">
        <authorList>
            <consortium name="DOE Joint Genome Institute"/>
            <person name="Kuo A."/>
            <person name="Kohler A."/>
            <person name="Costa M.D."/>
            <person name="Nagy L.G."/>
            <person name="Floudas D."/>
            <person name="Copeland A."/>
            <person name="Barry K.W."/>
            <person name="Cichocki N."/>
            <person name="Veneault-Fourrey C."/>
            <person name="LaButti K."/>
            <person name="Lindquist E.A."/>
            <person name="Lipzen A."/>
            <person name="Lundell T."/>
            <person name="Morin E."/>
            <person name="Murat C."/>
            <person name="Sun H."/>
            <person name="Tunlid A."/>
            <person name="Henrissat B."/>
            <person name="Grigoriev I.V."/>
            <person name="Hibbett D.S."/>
            <person name="Martin F."/>
            <person name="Nordberg H.P."/>
            <person name="Cantor M.N."/>
            <person name="Hua S.X."/>
        </authorList>
    </citation>
    <scope>NUCLEOTIDE SEQUENCE [LARGE SCALE GENOMIC DNA]</scope>
    <source>
        <strain evidence="1 2">Marx 270</strain>
    </source>
</reference>
<evidence type="ECO:0000313" key="1">
    <source>
        <dbReference type="EMBL" id="KIO09173.1"/>
    </source>
</evidence>
<dbReference type="AlphaFoldDB" id="A0A0C3JJ98"/>
<sequence>MSFLPSPNHPLGTDLWAEDLQALIKSRTNIRELQQWECFPTSLAQLVEWATVAQHPTCTDQRRSHLIVYKMLPVPEPCGVLYPVSVCIYSFLDKFCVGEFGNWTGDCAKAAYAVQSLSISGTGNTTAWQNQLEHLNLAATFASRVLKIPLPAKQFQGRVHMQRKVFTKDLHPPDDQLTPPVNSAPQNTHLPKLLDYPWVWNGPVEILECNRDGTISPIHKVLLSQGDFMEIDAEFDLVVVRMHTSRTHLHVFLTCKQILCLQSARSVQASGMAQPPSSYTEIKRMCANATTDNHCGTLQFSLVPCEPGRPSSSQVPGSFAE</sequence>
<evidence type="ECO:0000313" key="2">
    <source>
        <dbReference type="Proteomes" id="UP000054217"/>
    </source>
</evidence>
<name>A0A0C3JJ98_PISTI</name>
<protein>
    <submittedName>
        <fullName evidence="1">Uncharacterized protein</fullName>
    </submittedName>
</protein>
<reference evidence="2" key="2">
    <citation type="submission" date="2015-01" db="EMBL/GenBank/DDBJ databases">
        <title>Evolutionary Origins and Diversification of the Mycorrhizal Mutualists.</title>
        <authorList>
            <consortium name="DOE Joint Genome Institute"/>
            <consortium name="Mycorrhizal Genomics Consortium"/>
            <person name="Kohler A."/>
            <person name="Kuo A."/>
            <person name="Nagy L.G."/>
            <person name="Floudas D."/>
            <person name="Copeland A."/>
            <person name="Barry K.W."/>
            <person name="Cichocki N."/>
            <person name="Veneault-Fourrey C."/>
            <person name="LaButti K."/>
            <person name="Lindquist E.A."/>
            <person name="Lipzen A."/>
            <person name="Lundell T."/>
            <person name="Morin E."/>
            <person name="Murat C."/>
            <person name="Riley R."/>
            <person name="Ohm R."/>
            <person name="Sun H."/>
            <person name="Tunlid A."/>
            <person name="Henrissat B."/>
            <person name="Grigoriev I.V."/>
            <person name="Hibbett D.S."/>
            <person name="Martin F."/>
        </authorList>
    </citation>
    <scope>NUCLEOTIDE SEQUENCE [LARGE SCALE GENOMIC DNA]</scope>
    <source>
        <strain evidence="2">Marx 270</strain>
    </source>
</reference>
<gene>
    <name evidence="1" type="ORF">M404DRAFT_22361</name>
</gene>
<dbReference type="Proteomes" id="UP000054217">
    <property type="component" value="Unassembled WGS sequence"/>
</dbReference>
<proteinExistence type="predicted"/>
<dbReference type="EMBL" id="KN831955">
    <property type="protein sequence ID" value="KIO09173.1"/>
    <property type="molecule type" value="Genomic_DNA"/>
</dbReference>
<dbReference type="InParanoid" id="A0A0C3JJ98"/>
<organism evidence="1 2">
    <name type="scientific">Pisolithus tinctorius Marx 270</name>
    <dbReference type="NCBI Taxonomy" id="870435"/>
    <lineage>
        <taxon>Eukaryota</taxon>
        <taxon>Fungi</taxon>
        <taxon>Dikarya</taxon>
        <taxon>Basidiomycota</taxon>
        <taxon>Agaricomycotina</taxon>
        <taxon>Agaricomycetes</taxon>
        <taxon>Agaricomycetidae</taxon>
        <taxon>Boletales</taxon>
        <taxon>Sclerodermatineae</taxon>
        <taxon>Pisolithaceae</taxon>
        <taxon>Pisolithus</taxon>
    </lineage>
</organism>
<dbReference type="OrthoDB" id="2615814at2759"/>
<accession>A0A0C3JJ98</accession>
<dbReference type="HOGENOM" id="CLU_075367_0_0_1"/>
<keyword evidence="2" id="KW-1185">Reference proteome</keyword>